<dbReference type="OrthoDB" id="899at2759"/>
<dbReference type="InterPro" id="IPR036400">
    <property type="entry name" value="Cyt_B5-like_heme/steroid_sf"/>
</dbReference>
<comment type="similarity">
    <text evidence="1">Belongs to the cytochrome b5 family. MAPR subfamily.</text>
</comment>
<dbReference type="PANTHER" id="PTHR10281">
    <property type="entry name" value="MEMBRANE-ASSOCIATED PROGESTERONE RECEPTOR COMPONENT-RELATED"/>
    <property type="match status" value="1"/>
</dbReference>
<feature type="domain" description="Cytochrome b5 heme-binding" evidence="3">
    <location>
        <begin position="27"/>
        <end position="138"/>
    </location>
</feature>
<dbReference type="GO" id="GO:0020037">
    <property type="term" value="F:heme binding"/>
    <property type="evidence" value="ECO:0007669"/>
    <property type="project" value="UniProtKB-ARBA"/>
</dbReference>
<feature type="compositionally biased region" description="Basic and acidic residues" evidence="2">
    <location>
        <begin position="1"/>
        <end position="10"/>
    </location>
</feature>
<feature type="region of interest" description="Disordered" evidence="2">
    <location>
        <begin position="1"/>
        <end position="57"/>
    </location>
</feature>
<dbReference type="PANTHER" id="PTHR10281:SF115">
    <property type="entry name" value="BINDING PROTEIN, PUTATIVE (AFU_ORTHOLOGUE AFUA_4G06240)-RELATED"/>
    <property type="match status" value="1"/>
</dbReference>
<name>A0A1V6P6A2_PENDC</name>
<accession>A0A1V6P6A2</accession>
<evidence type="ECO:0000256" key="1">
    <source>
        <dbReference type="ARBA" id="ARBA00038357"/>
    </source>
</evidence>
<dbReference type="SMART" id="SM01117">
    <property type="entry name" value="Cyt-b5"/>
    <property type="match status" value="1"/>
</dbReference>
<evidence type="ECO:0000313" key="4">
    <source>
        <dbReference type="EMBL" id="OQD72511.1"/>
    </source>
</evidence>
<organism evidence="4 5">
    <name type="scientific">Penicillium decumbens</name>
    <dbReference type="NCBI Taxonomy" id="69771"/>
    <lineage>
        <taxon>Eukaryota</taxon>
        <taxon>Fungi</taxon>
        <taxon>Dikarya</taxon>
        <taxon>Ascomycota</taxon>
        <taxon>Pezizomycotina</taxon>
        <taxon>Eurotiomycetes</taxon>
        <taxon>Eurotiomycetidae</taxon>
        <taxon>Eurotiales</taxon>
        <taxon>Aspergillaceae</taxon>
        <taxon>Penicillium</taxon>
    </lineage>
</organism>
<dbReference type="InterPro" id="IPR050577">
    <property type="entry name" value="MAPR/NEUFC/NENF-like"/>
</dbReference>
<dbReference type="InterPro" id="IPR001199">
    <property type="entry name" value="Cyt_B5-like_heme/steroid-bd"/>
</dbReference>
<dbReference type="Proteomes" id="UP000191522">
    <property type="component" value="Unassembled WGS sequence"/>
</dbReference>
<protein>
    <recommendedName>
        <fullName evidence="3">Cytochrome b5 heme-binding domain-containing protein</fullName>
    </recommendedName>
</protein>
<dbReference type="SUPFAM" id="SSF55856">
    <property type="entry name" value="Cytochrome b5-like heme/steroid binding domain"/>
    <property type="match status" value="1"/>
</dbReference>
<evidence type="ECO:0000256" key="2">
    <source>
        <dbReference type="SAM" id="MobiDB-lite"/>
    </source>
</evidence>
<feature type="compositionally biased region" description="Basic and acidic residues" evidence="2">
    <location>
        <begin position="21"/>
        <end position="34"/>
    </location>
</feature>
<keyword evidence="5" id="KW-1185">Reference proteome</keyword>
<dbReference type="Gene3D" id="3.10.120.10">
    <property type="entry name" value="Cytochrome b5-like heme/steroid binding domain"/>
    <property type="match status" value="1"/>
</dbReference>
<dbReference type="EMBL" id="MDYL01000021">
    <property type="protein sequence ID" value="OQD72511.1"/>
    <property type="molecule type" value="Genomic_DNA"/>
</dbReference>
<proteinExistence type="inferred from homology"/>
<sequence length="143" mass="15856">MVEHEPEPKRFSPKVPVQLDPPKDDPISQEELAKCDGNSTSAPWNAPDSFASGTDPSRPTLVAIKGTVFDVTRNDAYGPSGQYRVFAGKDPSRALACSSLKPEDCVPDWYDLDDKEKTVLDEWFTFFSKRYNIVGQVEGAKNT</sequence>
<evidence type="ECO:0000313" key="5">
    <source>
        <dbReference type="Proteomes" id="UP000191522"/>
    </source>
</evidence>
<dbReference type="AlphaFoldDB" id="A0A1V6P6A2"/>
<reference evidence="5" key="1">
    <citation type="journal article" date="2017" name="Nat. Microbiol.">
        <title>Global analysis of biosynthetic gene clusters reveals vast potential of secondary metabolite production in Penicillium species.</title>
        <authorList>
            <person name="Nielsen J.C."/>
            <person name="Grijseels S."/>
            <person name="Prigent S."/>
            <person name="Ji B."/>
            <person name="Dainat J."/>
            <person name="Nielsen K.F."/>
            <person name="Frisvad J.C."/>
            <person name="Workman M."/>
            <person name="Nielsen J."/>
        </authorList>
    </citation>
    <scope>NUCLEOTIDE SEQUENCE [LARGE SCALE GENOMIC DNA]</scope>
    <source>
        <strain evidence="5">IBT 11843</strain>
    </source>
</reference>
<dbReference type="FunFam" id="3.10.120.10:FF:000003">
    <property type="entry name" value="membrane-associated progesterone receptor component 1"/>
    <property type="match status" value="1"/>
</dbReference>
<dbReference type="GO" id="GO:0016020">
    <property type="term" value="C:membrane"/>
    <property type="evidence" value="ECO:0007669"/>
    <property type="project" value="TreeGrafter"/>
</dbReference>
<evidence type="ECO:0000259" key="3">
    <source>
        <dbReference type="SMART" id="SM01117"/>
    </source>
</evidence>
<comment type="caution">
    <text evidence="4">The sequence shown here is derived from an EMBL/GenBank/DDBJ whole genome shotgun (WGS) entry which is preliminary data.</text>
</comment>
<gene>
    <name evidence="4" type="ORF">PENDEC_c021G05352</name>
</gene>
<dbReference type="STRING" id="69771.A0A1V6P6A2"/>
<dbReference type="OMA" id="PGGSYCM"/>
<dbReference type="GO" id="GO:0005783">
    <property type="term" value="C:endoplasmic reticulum"/>
    <property type="evidence" value="ECO:0007669"/>
    <property type="project" value="TreeGrafter"/>
</dbReference>